<dbReference type="AlphaFoldDB" id="A0A511UTP3"/>
<proteinExistence type="predicted"/>
<dbReference type="InterPro" id="IPR015053">
    <property type="entry name" value="DUF1871"/>
</dbReference>
<keyword evidence="2" id="KW-1185">Reference proteome</keyword>
<evidence type="ECO:0008006" key="3">
    <source>
        <dbReference type="Google" id="ProtNLM"/>
    </source>
</evidence>
<sequence length="90" mass="10663">MINKIATDIVKRHIDRWDPFDLLYLGAPDDEYDTEVEMIVKEFSRIQNENDLAEIIQDTFNKMFGTEQFTNEKCQPIALLIWQDILKAKK</sequence>
<comment type="caution">
    <text evidence="1">The sequence shown here is derived from an EMBL/GenBank/DDBJ whole genome shotgun (WGS) entry which is preliminary data.</text>
</comment>
<dbReference type="SUPFAM" id="SSF116922">
    <property type="entry name" value="YugE-like"/>
    <property type="match status" value="1"/>
</dbReference>
<dbReference type="RefSeq" id="WP_170226543.1">
    <property type="nucleotide sequence ID" value="NZ_BJXW01000004.1"/>
</dbReference>
<dbReference type="Proteomes" id="UP000321491">
    <property type="component" value="Unassembled WGS sequence"/>
</dbReference>
<dbReference type="Pfam" id="PF08958">
    <property type="entry name" value="DUF1871"/>
    <property type="match status" value="1"/>
</dbReference>
<gene>
    <name evidence="1" type="ORF">CQU01_02070</name>
</gene>
<reference evidence="1 2" key="1">
    <citation type="submission" date="2019-07" db="EMBL/GenBank/DDBJ databases">
        <title>Whole genome shotgun sequence of Cerasibacillus quisquiliarum NBRC 102429.</title>
        <authorList>
            <person name="Hosoyama A."/>
            <person name="Uohara A."/>
            <person name="Ohji S."/>
            <person name="Ichikawa N."/>
        </authorList>
    </citation>
    <scope>NUCLEOTIDE SEQUENCE [LARGE SCALE GENOMIC DNA]</scope>
    <source>
        <strain evidence="1 2">NBRC 102429</strain>
    </source>
</reference>
<dbReference type="InterPro" id="IPR023162">
    <property type="entry name" value="Apc36109-like_dom_sf"/>
</dbReference>
<name>A0A511UTP3_9BACI</name>
<evidence type="ECO:0000313" key="2">
    <source>
        <dbReference type="Proteomes" id="UP000321491"/>
    </source>
</evidence>
<accession>A0A511UTP3</accession>
<organism evidence="1 2">
    <name type="scientific">Cerasibacillus quisquiliarum</name>
    <dbReference type="NCBI Taxonomy" id="227865"/>
    <lineage>
        <taxon>Bacteria</taxon>
        <taxon>Bacillati</taxon>
        <taxon>Bacillota</taxon>
        <taxon>Bacilli</taxon>
        <taxon>Bacillales</taxon>
        <taxon>Bacillaceae</taxon>
        <taxon>Cerasibacillus</taxon>
    </lineage>
</organism>
<dbReference type="EMBL" id="BJXW01000004">
    <property type="protein sequence ID" value="GEN29969.1"/>
    <property type="molecule type" value="Genomic_DNA"/>
</dbReference>
<dbReference type="Gene3D" id="1.10.340.20">
    <property type="entry name" value="Apc36109-like domain"/>
    <property type="match status" value="1"/>
</dbReference>
<protein>
    <recommendedName>
        <fullName evidence="3">DUF1871 domain-containing protein</fullName>
    </recommendedName>
</protein>
<evidence type="ECO:0000313" key="1">
    <source>
        <dbReference type="EMBL" id="GEN29969.1"/>
    </source>
</evidence>